<keyword evidence="2" id="KW-1185">Reference proteome</keyword>
<evidence type="ECO:0000313" key="2">
    <source>
        <dbReference type="Proteomes" id="UP000789920"/>
    </source>
</evidence>
<accession>A0ACA9NTQ1</accession>
<name>A0ACA9NTQ1_9GLOM</name>
<evidence type="ECO:0000313" key="1">
    <source>
        <dbReference type="EMBL" id="CAG8670148.1"/>
    </source>
</evidence>
<comment type="caution">
    <text evidence="1">The sequence shown here is derived from an EMBL/GenBank/DDBJ whole genome shotgun (WGS) entry which is preliminary data.</text>
</comment>
<dbReference type="Proteomes" id="UP000789920">
    <property type="component" value="Unassembled WGS sequence"/>
</dbReference>
<protein>
    <submittedName>
        <fullName evidence="1">30916_t:CDS:1</fullName>
    </submittedName>
</protein>
<sequence length="290" mass="33439">MTELEEKNETKEKNDKEESEKEVCHKRTCRNNATELGKTKEQLANLRKQFLEVFGFISEMLEEEKKEAFQKAPKVKNEKGEEIKCANCQNSIALHPDFTNDAKQKEEVSQKEVELKLNGHSVFKHSTDKEISLKDVTVVFVNNEDSGIYRIVVGAGEKENREIYTNQVSAKDIDAKLGYNLELFVNGKMLESKKLEEKDVHQKIDLKINVWGTNEGDHVIATFFDEAVNLDEVKMEKSEAGWKLTFKDNIFTVNQEIVGTNPDHIHLKLFVNDEIVQQRKYSLTEEKNKV</sequence>
<organism evidence="1 2">
    <name type="scientific">Racocetra persica</name>
    <dbReference type="NCBI Taxonomy" id="160502"/>
    <lineage>
        <taxon>Eukaryota</taxon>
        <taxon>Fungi</taxon>
        <taxon>Fungi incertae sedis</taxon>
        <taxon>Mucoromycota</taxon>
        <taxon>Glomeromycotina</taxon>
        <taxon>Glomeromycetes</taxon>
        <taxon>Diversisporales</taxon>
        <taxon>Gigasporaceae</taxon>
        <taxon>Racocetra</taxon>
    </lineage>
</organism>
<gene>
    <name evidence="1" type="ORF">RPERSI_LOCUS8638</name>
</gene>
<proteinExistence type="predicted"/>
<dbReference type="EMBL" id="CAJVQC010015757">
    <property type="protein sequence ID" value="CAG8670148.1"/>
    <property type="molecule type" value="Genomic_DNA"/>
</dbReference>
<reference evidence="1" key="1">
    <citation type="submission" date="2021-06" db="EMBL/GenBank/DDBJ databases">
        <authorList>
            <person name="Kallberg Y."/>
            <person name="Tangrot J."/>
            <person name="Rosling A."/>
        </authorList>
    </citation>
    <scope>NUCLEOTIDE SEQUENCE</scope>
    <source>
        <strain evidence="1">MA461A</strain>
    </source>
</reference>